<dbReference type="InterPro" id="IPR014795">
    <property type="entry name" value="TacA_1-like"/>
</dbReference>
<dbReference type="GeneID" id="67369308"/>
<dbReference type="AlphaFoldDB" id="A0A547E988"/>
<dbReference type="KEGG" id="mhaq:WC39_08015"/>
<dbReference type="PANTHER" id="PTHR35401:SF2">
    <property type="entry name" value="ABC-TYPE TRANSPORT SYSTEM"/>
    <property type="match status" value="1"/>
</dbReference>
<keyword evidence="6" id="KW-1185">Reference proteome</keyword>
<dbReference type="RefSeq" id="WP_006248908.1">
    <property type="nucleotide sequence ID" value="NZ_CP011098.1"/>
</dbReference>
<evidence type="ECO:0000313" key="6">
    <source>
        <dbReference type="Proteomes" id="UP000318394"/>
    </source>
</evidence>
<proteinExistence type="inferred from homology"/>
<dbReference type="GO" id="GO:0006355">
    <property type="term" value="P:regulation of DNA-templated transcription"/>
    <property type="evidence" value="ECO:0007669"/>
    <property type="project" value="InterPro"/>
</dbReference>
<sequence length="90" mass="9753">MATATARFEARMSQEVHMLLKRAASLEGRSLSDFVVGAALSAARKTVEQNDIIRLSVNDQELFAKALIDPPEPNLAMQKALALSSQILGE</sequence>
<evidence type="ECO:0000313" key="3">
    <source>
        <dbReference type="EMBL" id="TRB34645.1"/>
    </source>
</evidence>
<dbReference type="KEGG" id="mhay:VK67_08015"/>
<name>A0A547E988_MANHA</name>
<evidence type="ECO:0000313" key="4">
    <source>
        <dbReference type="EMBL" id="TRB72088.1"/>
    </source>
</evidence>
<dbReference type="PANTHER" id="PTHR35401">
    <property type="entry name" value="COPG FAMILY HELIX-TURN-HELIX PROTEIN-RELATED-RELATED"/>
    <property type="match status" value="1"/>
</dbReference>
<dbReference type="EMBL" id="VAJI01000045">
    <property type="protein sequence ID" value="TRB34645.1"/>
    <property type="molecule type" value="Genomic_DNA"/>
</dbReference>
<organism evidence="4 5">
    <name type="scientific">Mannheimia haemolytica</name>
    <name type="common">Pasteurella haemolytica</name>
    <dbReference type="NCBI Taxonomy" id="75985"/>
    <lineage>
        <taxon>Bacteria</taxon>
        <taxon>Pseudomonadati</taxon>
        <taxon>Pseudomonadota</taxon>
        <taxon>Gammaproteobacteria</taxon>
        <taxon>Pasteurellales</taxon>
        <taxon>Pasteurellaceae</taxon>
        <taxon>Mannheimia</taxon>
    </lineage>
</organism>
<gene>
    <name evidence="4" type="ORF">FEA53_12640</name>
    <name evidence="3" type="ORF">FEB89_12710</name>
</gene>
<dbReference type="InterPro" id="IPR010985">
    <property type="entry name" value="Ribbon_hlx_hlx"/>
</dbReference>
<dbReference type="EMBL" id="VAJB01000042">
    <property type="protein sequence ID" value="TRB72088.1"/>
    <property type="molecule type" value="Genomic_DNA"/>
</dbReference>
<protein>
    <submittedName>
        <fullName evidence="4">DUF1778 domain-containing protein</fullName>
    </submittedName>
</protein>
<accession>A0A547E988</accession>
<dbReference type="Proteomes" id="UP000315164">
    <property type="component" value="Unassembled WGS sequence"/>
</dbReference>
<dbReference type="Gene3D" id="1.20.5.780">
    <property type="entry name" value="Single helix bin"/>
    <property type="match status" value="1"/>
</dbReference>
<comment type="similarity">
    <text evidence="2">Belongs to the TacA antitoxin family.</text>
</comment>
<dbReference type="OrthoDB" id="5689325at2"/>
<reference evidence="5 6" key="1">
    <citation type="journal article" date="2019" name="Vet. Microbiol.">
        <title>Genetic characterization of susceptible and multi-drug resistant Mannheimia haemolytica isolated from high-risk stocker calves prior to and after antimicrobial metaphylaxis.</title>
        <authorList>
            <person name="Snyder E.R."/>
            <person name="Alvarez-Narvaez S."/>
            <person name="Credille B.C."/>
        </authorList>
    </citation>
    <scope>NUCLEOTIDE SEQUENCE [LARGE SCALE GENOMIC DNA]</scope>
    <source>
        <strain evidence="4 5">UGA-R5-128-1</strain>
        <strain evidence="3 6">UGA-R7-163-1</strain>
    </source>
</reference>
<evidence type="ECO:0000256" key="1">
    <source>
        <dbReference type="ARBA" id="ARBA00022649"/>
    </source>
</evidence>
<dbReference type="Proteomes" id="UP000318394">
    <property type="component" value="Unassembled WGS sequence"/>
</dbReference>
<dbReference type="Pfam" id="PF08681">
    <property type="entry name" value="TacA1"/>
    <property type="match status" value="1"/>
</dbReference>
<dbReference type="SUPFAM" id="SSF47598">
    <property type="entry name" value="Ribbon-helix-helix"/>
    <property type="match status" value="1"/>
</dbReference>
<evidence type="ECO:0000256" key="2">
    <source>
        <dbReference type="ARBA" id="ARBA00049988"/>
    </source>
</evidence>
<keyword evidence="1" id="KW-1277">Toxin-antitoxin system</keyword>
<evidence type="ECO:0000313" key="5">
    <source>
        <dbReference type="Proteomes" id="UP000315164"/>
    </source>
</evidence>
<comment type="caution">
    <text evidence="4">The sequence shown here is derived from an EMBL/GenBank/DDBJ whole genome shotgun (WGS) entry which is preliminary data.</text>
</comment>